<gene>
    <name evidence="1" type="ORF">SAMN02745691_01341</name>
</gene>
<protein>
    <submittedName>
        <fullName evidence="1">Uncharacterized protein</fullName>
    </submittedName>
</protein>
<dbReference type="EMBL" id="FQYT01000012">
    <property type="protein sequence ID" value="SHJ10022.1"/>
    <property type="molecule type" value="Genomic_DNA"/>
</dbReference>
<organism evidence="1 2">
    <name type="scientific">Parasporobacterium paucivorans DSM 15970</name>
    <dbReference type="NCBI Taxonomy" id="1122934"/>
    <lineage>
        <taxon>Bacteria</taxon>
        <taxon>Bacillati</taxon>
        <taxon>Bacillota</taxon>
        <taxon>Clostridia</taxon>
        <taxon>Lachnospirales</taxon>
        <taxon>Lachnospiraceae</taxon>
        <taxon>Parasporobacterium</taxon>
    </lineage>
</organism>
<evidence type="ECO:0000313" key="1">
    <source>
        <dbReference type="EMBL" id="SHJ10022.1"/>
    </source>
</evidence>
<evidence type="ECO:0000313" key="2">
    <source>
        <dbReference type="Proteomes" id="UP000184342"/>
    </source>
</evidence>
<reference evidence="1 2" key="1">
    <citation type="submission" date="2016-11" db="EMBL/GenBank/DDBJ databases">
        <authorList>
            <person name="Jaros S."/>
            <person name="Januszkiewicz K."/>
            <person name="Wedrychowicz H."/>
        </authorList>
    </citation>
    <scope>NUCLEOTIDE SEQUENCE [LARGE SCALE GENOMIC DNA]</scope>
    <source>
        <strain evidence="1 2">DSM 15970</strain>
    </source>
</reference>
<proteinExistence type="predicted"/>
<dbReference type="InterPro" id="IPR043740">
    <property type="entry name" value="DUF5685"/>
</dbReference>
<sequence>MFGYVNVYGPELKMKDFYKYKAYYCGLCKILHEKYGRAGQMTLSYDMTFLIVLLNSLYETQMQQTRDRCIRHPVKPHDTLCNEITEYVADMNIALTYYHLLDDWQDEKSLAGLAGAKILKKDFQKINSKYPRQCGVIRESLDRLRESEEKGETNLDIVSRCFGELMAEIFVYRQDMWEENLRKTGFYLGKFIYLLDAYDDLEKDIKNNSYNPLISIRDEDDFEEKCEDMLTMMMAEATREFEKLPCLVDIDILRNVLYVGVWSKLKDKRKEQLNDSKSI</sequence>
<dbReference type="AlphaFoldDB" id="A0A1M6GJC4"/>
<dbReference type="Proteomes" id="UP000184342">
    <property type="component" value="Unassembled WGS sequence"/>
</dbReference>
<name>A0A1M6GJC4_9FIRM</name>
<accession>A0A1M6GJC4</accession>
<dbReference type="OrthoDB" id="1722540at2"/>
<dbReference type="Pfam" id="PF18937">
    <property type="entry name" value="DUF5685"/>
    <property type="match status" value="1"/>
</dbReference>
<dbReference type="STRING" id="1122934.SAMN02745691_01341"/>
<dbReference type="RefSeq" id="WP_073993592.1">
    <property type="nucleotide sequence ID" value="NZ_FQYT01000012.1"/>
</dbReference>
<keyword evidence="2" id="KW-1185">Reference proteome</keyword>